<dbReference type="OrthoDB" id="128330at2759"/>
<dbReference type="GO" id="GO:0008234">
    <property type="term" value="F:cysteine-type peptidase activity"/>
    <property type="evidence" value="ECO:0007669"/>
    <property type="project" value="InterPro"/>
</dbReference>
<keyword evidence="3" id="KW-0378">Hydrolase</keyword>
<sequence length="345" mass="37622">MAHITEVVDITEVVNDTDVTVDVYAAVDDAGDAEETIPAPDIGFDPVEISTQQSVVGKCPSEVGNIPSQMGNVQSQMGTNPSDASDPSDVPSRPPNDKNRPADEVLHGPHVPDLGSHPVRFRDDDDFEISSPPRSRGRPKAKRNAVKKTRNLAIAMAKEDSEMHNKGLSITSLAQQVAHEPTFTSAAANIQQFKLLVFEKRPKPPVAIERVKLPPTKPYYKMTTCDSTMATLLNKLFGADPSIIVASPNIVSVSVSEEVTTDAEGLEAIFFGASSDRVIIPVNCNGNHWSSIMIDLGAKHIYFYDPMKSKYKLGVRAVAHQIAVRISGWRQHQYRVQGYTPDLGI</sequence>
<dbReference type="Gene3D" id="3.40.395.10">
    <property type="entry name" value="Adenoviral Proteinase, Chain A"/>
    <property type="match status" value="1"/>
</dbReference>
<keyword evidence="2" id="KW-0645">Protease</keyword>
<dbReference type="Pfam" id="PF02902">
    <property type="entry name" value="Peptidase_C48"/>
    <property type="match status" value="1"/>
</dbReference>
<evidence type="ECO:0000313" key="7">
    <source>
        <dbReference type="Proteomes" id="UP001165121"/>
    </source>
</evidence>
<evidence type="ECO:0000256" key="1">
    <source>
        <dbReference type="ARBA" id="ARBA00005234"/>
    </source>
</evidence>
<feature type="region of interest" description="Disordered" evidence="4">
    <location>
        <begin position="60"/>
        <end position="147"/>
    </location>
</feature>
<evidence type="ECO:0000256" key="2">
    <source>
        <dbReference type="ARBA" id="ARBA00022670"/>
    </source>
</evidence>
<comment type="caution">
    <text evidence="6">The sequence shown here is derived from an EMBL/GenBank/DDBJ whole genome shotgun (WGS) entry which is preliminary data.</text>
</comment>
<feature type="compositionally biased region" description="Basic and acidic residues" evidence="4">
    <location>
        <begin position="95"/>
        <end position="107"/>
    </location>
</feature>
<dbReference type="GO" id="GO:0006508">
    <property type="term" value="P:proteolysis"/>
    <property type="evidence" value="ECO:0007669"/>
    <property type="project" value="UniProtKB-KW"/>
</dbReference>
<name>A0A9W7CTV2_9STRA</name>
<gene>
    <name evidence="6" type="ORF">Pfra01_001107700</name>
</gene>
<evidence type="ECO:0000256" key="4">
    <source>
        <dbReference type="SAM" id="MobiDB-lite"/>
    </source>
</evidence>
<proteinExistence type="inferred from homology"/>
<feature type="domain" description="Ubiquitin-like protease family profile" evidence="5">
    <location>
        <begin position="275"/>
        <end position="312"/>
    </location>
</feature>
<dbReference type="SUPFAM" id="SSF54001">
    <property type="entry name" value="Cysteine proteinases"/>
    <property type="match status" value="1"/>
</dbReference>
<dbReference type="InterPro" id="IPR038765">
    <property type="entry name" value="Papain-like_cys_pep_sf"/>
</dbReference>
<evidence type="ECO:0000259" key="5">
    <source>
        <dbReference type="Pfam" id="PF02902"/>
    </source>
</evidence>
<feature type="compositionally biased region" description="Basic residues" evidence="4">
    <location>
        <begin position="135"/>
        <end position="147"/>
    </location>
</feature>
<evidence type="ECO:0000313" key="6">
    <source>
        <dbReference type="EMBL" id="GMF38420.1"/>
    </source>
</evidence>
<accession>A0A9W7CTV2</accession>
<dbReference type="Proteomes" id="UP001165121">
    <property type="component" value="Unassembled WGS sequence"/>
</dbReference>
<dbReference type="InterPro" id="IPR003653">
    <property type="entry name" value="Peptidase_C48_C"/>
</dbReference>
<organism evidence="6 7">
    <name type="scientific">Phytophthora fragariaefolia</name>
    <dbReference type="NCBI Taxonomy" id="1490495"/>
    <lineage>
        <taxon>Eukaryota</taxon>
        <taxon>Sar</taxon>
        <taxon>Stramenopiles</taxon>
        <taxon>Oomycota</taxon>
        <taxon>Peronosporomycetes</taxon>
        <taxon>Peronosporales</taxon>
        <taxon>Peronosporaceae</taxon>
        <taxon>Phytophthora</taxon>
    </lineage>
</organism>
<evidence type="ECO:0000256" key="3">
    <source>
        <dbReference type="ARBA" id="ARBA00022801"/>
    </source>
</evidence>
<reference evidence="6" key="1">
    <citation type="submission" date="2023-04" db="EMBL/GenBank/DDBJ databases">
        <title>Phytophthora fragariaefolia NBRC 109709.</title>
        <authorList>
            <person name="Ichikawa N."/>
            <person name="Sato H."/>
            <person name="Tonouchi N."/>
        </authorList>
    </citation>
    <scope>NUCLEOTIDE SEQUENCE</scope>
    <source>
        <strain evidence="6">NBRC 109709</strain>
    </source>
</reference>
<dbReference type="AlphaFoldDB" id="A0A9W7CTV2"/>
<dbReference type="EMBL" id="BSXT01001086">
    <property type="protein sequence ID" value="GMF38420.1"/>
    <property type="molecule type" value="Genomic_DNA"/>
</dbReference>
<comment type="similarity">
    <text evidence="1">Belongs to the peptidase C48 family.</text>
</comment>
<keyword evidence="7" id="KW-1185">Reference proteome</keyword>
<protein>
    <submittedName>
        <fullName evidence="6">Unnamed protein product</fullName>
    </submittedName>
</protein>
<feature type="compositionally biased region" description="Polar residues" evidence="4">
    <location>
        <begin position="66"/>
        <end position="80"/>
    </location>
</feature>
<feature type="compositionally biased region" description="Low complexity" evidence="4">
    <location>
        <begin position="81"/>
        <end position="91"/>
    </location>
</feature>